<dbReference type="PANTHER" id="PTHR40626:SF14">
    <property type="entry name" value="C2H2 TYPE ZINC FINGER DOMAIN PROTEIN (AFU_ORTHOLOGUE AFUA_1G02360)"/>
    <property type="match status" value="1"/>
</dbReference>
<dbReference type="GO" id="GO:0000978">
    <property type="term" value="F:RNA polymerase II cis-regulatory region sequence-specific DNA binding"/>
    <property type="evidence" value="ECO:0007669"/>
    <property type="project" value="InterPro"/>
</dbReference>
<dbReference type="Proteomes" id="UP000184383">
    <property type="component" value="Unassembled WGS sequence"/>
</dbReference>
<dbReference type="OrthoDB" id="3945418at2759"/>
<dbReference type="Pfam" id="PF04082">
    <property type="entry name" value="Fungal_trans"/>
    <property type="match status" value="1"/>
</dbReference>
<evidence type="ECO:0000256" key="2">
    <source>
        <dbReference type="ARBA" id="ARBA00022723"/>
    </source>
</evidence>
<dbReference type="GeneID" id="63745572"/>
<evidence type="ECO:0000313" key="11">
    <source>
        <dbReference type="Proteomes" id="UP000184383"/>
    </source>
</evidence>
<keyword evidence="11" id="KW-1185">Reference proteome</keyword>
<keyword evidence="6" id="KW-0539">Nucleus</keyword>
<dbReference type="RefSeq" id="XP_040687470.1">
    <property type="nucleotide sequence ID" value="XM_040829724.1"/>
</dbReference>
<evidence type="ECO:0000256" key="8">
    <source>
        <dbReference type="SAM" id="MobiDB-lite"/>
    </source>
</evidence>
<feature type="domain" description="C2H2-type" evidence="9">
    <location>
        <begin position="45"/>
        <end position="72"/>
    </location>
</feature>
<dbReference type="InterPro" id="IPR036236">
    <property type="entry name" value="Znf_C2H2_sf"/>
</dbReference>
<evidence type="ECO:0000256" key="7">
    <source>
        <dbReference type="PROSITE-ProRule" id="PRU00042"/>
    </source>
</evidence>
<evidence type="ECO:0000313" key="10">
    <source>
        <dbReference type="EMBL" id="OJJ33794.1"/>
    </source>
</evidence>
<accession>A0A1L9RFX0</accession>
<feature type="compositionally biased region" description="Pro residues" evidence="8">
    <location>
        <begin position="74"/>
        <end position="85"/>
    </location>
</feature>
<dbReference type="Gene3D" id="3.30.160.60">
    <property type="entry name" value="Classic Zinc Finger"/>
    <property type="match status" value="2"/>
</dbReference>
<evidence type="ECO:0000256" key="5">
    <source>
        <dbReference type="ARBA" id="ARBA00022833"/>
    </source>
</evidence>
<dbReference type="GO" id="GO:0000785">
    <property type="term" value="C:chromatin"/>
    <property type="evidence" value="ECO:0007669"/>
    <property type="project" value="TreeGrafter"/>
</dbReference>
<dbReference type="FunFam" id="3.30.160.60:FF:001732">
    <property type="entry name" value="Zgc:162936"/>
    <property type="match status" value="1"/>
</dbReference>
<protein>
    <recommendedName>
        <fullName evidence="9">C2H2-type domain-containing protein</fullName>
    </recommendedName>
</protein>
<dbReference type="GO" id="GO:0045893">
    <property type="term" value="P:positive regulation of DNA-templated transcription"/>
    <property type="evidence" value="ECO:0007669"/>
    <property type="project" value="UniProtKB-ARBA"/>
</dbReference>
<dbReference type="InterPro" id="IPR051059">
    <property type="entry name" value="VerF-like"/>
</dbReference>
<feature type="domain" description="C2H2-type" evidence="9">
    <location>
        <begin position="17"/>
        <end position="44"/>
    </location>
</feature>
<dbReference type="AlphaFoldDB" id="A0A1L9RFX0"/>
<keyword evidence="4 7" id="KW-0863">Zinc-finger</keyword>
<proteinExistence type="predicted"/>
<reference evidence="11" key="1">
    <citation type="journal article" date="2017" name="Genome Biol.">
        <title>Comparative genomics reveals high biological diversity and specific adaptations in the industrially and medically important fungal genus Aspergillus.</title>
        <authorList>
            <person name="de Vries R.P."/>
            <person name="Riley R."/>
            <person name="Wiebenga A."/>
            <person name="Aguilar-Osorio G."/>
            <person name="Amillis S."/>
            <person name="Uchima C.A."/>
            <person name="Anderluh G."/>
            <person name="Asadollahi M."/>
            <person name="Askin M."/>
            <person name="Barry K."/>
            <person name="Battaglia E."/>
            <person name="Bayram O."/>
            <person name="Benocci T."/>
            <person name="Braus-Stromeyer S.A."/>
            <person name="Caldana C."/>
            <person name="Canovas D."/>
            <person name="Cerqueira G.C."/>
            <person name="Chen F."/>
            <person name="Chen W."/>
            <person name="Choi C."/>
            <person name="Clum A."/>
            <person name="Dos Santos R.A."/>
            <person name="Damasio A.R."/>
            <person name="Diallinas G."/>
            <person name="Emri T."/>
            <person name="Fekete E."/>
            <person name="Flipphi M."/>
            <person name="Freyberg S."/>
            <person name="Gallo A."/>
            <person name="Gournas C."/>
            <person name="Habgood R."/>
            <person name="Hainaut M."/>
            <person name="Harispe M.L."/>
            <person name="Henrissat B."/>
            <person name="Hilden K.S."/>
            <person name="Hope R."/>
            <person name="Hossain A."/>
            <person name="Karabika E."/>
            <person name="Karaffa L."/>
            <person name="Karanyi Z."/>
            <person name="Krasevec N."/>
            <person name="Kuo A."/>
            <person name="Kusch H."/>
            <person name="LaButti K."/>
            <person name="Lagendijk E.L."/>
            <person name="Lapidus A."/>
            <person name="Levasseur A."/>
            <person name="Lindquist E."/>
            <person name="Lipzen A."/>
            <person name="Logrieco A.F."/>
            <person name="MacCabe A."/>
            <person name="Maekelae M.R."/>
            <person name="Malavazi I."/>
            <person name="Melin P."/>
            <person name="Meyer V."/>
            <person name="Mielnichuk N."/>
            <person name="Miskei M."/>
            <person name="Molnar A.P."/>
            <person name="Mule G."/>
            <person name="Ngan C.Y."/>
            <person name="Orejas M."/>
            <person name="Orosz E."/>
            <person name="Ouedraogo J.P."/>
            <person name="Overkamp K.M."/>
            <person name="Park H.-S."/>
            <person name="Perrone G."/>
            <person name="Piumi F."/>
            <person name="Punt P.J."/>
            <person name="Ram A.F."/>
            <person name="Ramon A."/>
            <person name="Rauscher S."/>
            <person name="Record E."/>
            <person name="Riano-Pachon D.M."/>
            <person name="Robert V."/>
            <person name="Roehrig J."/>
            <person name="Ruller R."/>
            <person name="Salamov A."/>
            <person name="Salih N.S."/>
            <person name="Samson R.A."/>
            <person name="Sandor E."/>
            <person name="Sanguinetti M."/>
            <person name="Schuetze T."/>
            <person name="Sepcic K."/>
            <person name="Shelest E."/>
            <person name="Sherlock G."/>
            <person name="Sophianopoulou V."/>
            <person name="Squina F.M."/>
            <person name="Sun H."/>
            <person name="Susca A."/>
            <person name="Todd R.B."/>
            <person name="Tsang A."/>
            <person name="Unkles S.E."/>
            <person name="van de Wiele N."/>
            <person name="van Rossen-Uffink D."/>
            <person name="Oliveira J.V."/>
            <person name="Vesth T.C."/>
            <person name="Visser J."/>
            <person name="Yu J.-H."/>
            <person name="Zhou M."/>
            <person name="Andersen M.R."/>
            <person name="Archer D.B."/>
            <person name="Baker S.E."/>
            <person name="Benoit I."/>
            <person name="Brakhage A.A."/>
            <person name="Braus G.H."/>
            <person name="Fischer R."/>
            <person name="Frisvad J.C."/>
            <person name="Goldman G.H."/>
            <person name="Houbraken J."/>
            <person name="Oakley B."/>
            <person name="Pocsi I."/>
            <person name="Scazzocchio C."/>
            <person name="Seiboth B."/>
            <person name="vanKuyk P.A."/>
            <person name="Wortman J."/>
            <person name="Dyer P.S."/>
            <person name="Grigoriev I.V."/>
        </authorList>
    </citation>
    <scope>NUCLEOTIDE SEQUENCE [LARGE SCALE GENOMIC DNA]</scope>
    <source>
        <strain evidence="11">DTO 134E9</strain>
    </source>
</reference>
<sequence>MSNMTSISKSTSPLKRFHCAQCSKTYTKLEHLTRHERTHTNTKPFQCKHCGRSFGRQDVLGRHMKLHADTSTPTPTPPQTAPVPDTPQSTANGNNHGELTGSSMHIDECMSIDPFGHQSTLGMDSDGLLEWLMPDFHMASVVPLPFTDLPSAAPVQGNLSEATIADIAPHRASGGEKTAIHQIYTLIEDLSKRLHSDLHNTGITSAFLDACLHEFFNRVSPSFPVLHEPTFSTRETIPPLLLNMVALGSLFVCLPDSVQKGEILWRLGHTAVATSWQTLIGLRGPRDECDGVQVVLTALLGQTYALLSSNTHIRMTALVFHGLGFYWARTCGMYAVKDIRADEIPDPVHASESEKETAWKNWSACEVQRRAILGHYILDGLISQASGSPASARHLINSISSTCSDSAFSAKTANEWIVEMKQSVTETVQKPLSEISVALFSDTYTSTPMQLSNFSLSVLMEGLQSLVSDVHESTGPVFGIVSRKQIIHALLNLYHSNLSSILPTPIQLLIRWHTICLELCISSSMLYRHICDCYKIPQTLAGAAHPHNNHQTRTRPFEFDTWAKSADAIRAVLHATAISRLLDQVPFGQAHAPHIPAAIFASAMVFGAVCLVHGEGVCIPDGDVCWGDVWADSGSESEFGWDGFIRCLGEGNRVSIHLLNEMKSLQTGLKTFASRWAVSAQMEEVIRCLAIVCRERLMSSI</sequence>
<name>A0A1L9RFX0_ASPWE</name>
<organism evidence="10 11">
    <name type="scientific">Aspergillus wentii DTO 134E9</name>
    <dbReference type="NCBI Taxonomy" id="1073089"/>
    <lineage>
        <taxon>Eukaryota</taxon>
        <taxon>Fungi</taxon>
        <taxon>Dikarya</taxon>
        <taxon>Ascomycota</taxon>
        <taxon>Pezizomycotina</taxon>
        <taxon>Eurotiomycetes</taxon>
        <taxon>Eurotiomycetidae</taxon>
        <taxon>Eurotiales</taxon>
        <taxon>Aspergillaceae</taxon>
        <taxon>Aspergillus</taxon>
        <taxon>Aspergillus subgen. Cremei</taxon>
    </lineage>
</organism>
<evidence type="ECO:0000256" key="6">
    <source>
        <dbReference type="ARBA" id="ARBA00023242"/>
    </source>
</evidence>
<dbReference type="PANTHER" id="PTHR40626">
    <property type="entry name" value="MIP31509P"/>
    <property type="match status" value="1"/>
</dbReference>
<dbReference type="GO" id="GO:0005634">
    <property type="term" value="C:nucleus"/>
    <property type="evidence" value="ECO:0007669"/>
    <property type="project" value="UniProtKB-SubCell"/>
</dbReference>
<feature type="compositionally biased region" description="Polar residues" evidence="8">
    <location>
        <begin position="88"/>
        <end position="102"/>
    </location>
</feature>
<keyword evidence="5" id="KW-0862">Zinc</keyword>
<keyword evidence="2" id="KW-0479">Metal-binding</keyword>
<dbReference type="CDD" id="cd12148">
    <property type="entry name" value="fungal_TF_MHR"/>
    <property type="match status" value="1"/>
</dbReference>
<dbReference type="InterPro" id="IPR007219">
    <property type="entry name" value="XnlR_reg_dom"/>
</dbReference>
<dbReference type="STRING" id="1073089.A0A1L9RFX0"/>
<gene>
    <name evidence="10" type="ORF">ASPWEDRAFT_157114</name>
</gene>
<dbReference type="SMART" id="SM00355">
    <property type="entry name" value="ZnF_C2H2"/>
    <property type="match status" value="2"/>
</dbReference>
<evidence type="ECO:0000256" key="1">
    <source>
        <dbReference type="ARBA" id="ARBA00004123"/>
    </source>
</evidence>
<dbReference type="GO" id="GO:0008270">
    <property type="term" value="F:zinc ion binding"/>
    <property type="evidence" value="ECO:0007669"/>
    <property type="project" value="UniProtKB-KW"/>
</dbReference>
<evidence type="ECO:0000256" key="4">
    <source>
        <dbReference type="ARBA" id="ARBA00022771"/>
    </source>
</evidence>
<feature type="region of interest" description="Disordered" evidence="8">
    <location>
        <begin position="67"/>
        <end position="102"/>
    </location>
</feature>
<evidence type="ECO:0000256" key="3">
    <source>
        <dbReference type="ARBA" id="ARBA00022737"/>
    </source>
</evidence>
<dbReference type="Pfam" id="PF00096">
    <property type="entry name" value="zf-C2H2"/>
    <property type="match status" value="1"/>
</dbReference>
<evidence type="ECO:0000259" key="9">
    <source>
        <dbReference type="PROSITE" id="PS50157"/>
    </source>
</evidence>
<dbReference type="PROSITE" id="PS50157">
    <property type="entry name" value="ZINC_FINGER_C2H2_2"/>
    <property type="match status" value="2"/>
</dbReference>
<dbReference type="GO" id="GO:0006351">
    <property type="term" value="P:DNA-templated transcription"/>
    <property type="evidence" value="ECO:0007669"/>
    <property type="project" value="InterPro"/>
</dbReference>
<keyword evidence="3" id="KW-0677">Repeat</keyword>
<dbReference type="PROSITE" id="PS00028">
    <property type="entry name" value="ZINC_FINGER_C2H2_1"/>
    <property type="match status" value="2"/>
</dbReference>
<dbReference type="InterPro" id="IPR013087">
    <property type="entry name" value="Znf_C2H2_type"/>
</dbReference>
<comment type="subcellular location">
    <subcellularLocation>
        <location evidence="1">Nucleus</location>
    </subcellularLocation>
</comment>
<dbReference type="SUPFAM" id="SSF57667">
    <property type="entry name" value="beta-beta-alpha zinc fingers"/>
    <property type="match status" value="1"/>
</dbReference>
<dbReference type="EMBL" id="KV878213">
    <property type="protein sequence ID" value="OJJ33794.1"/>
    <property type="molecule type" value="Genomic_DNA"/>
</dbReference>
<dbReference type="VEuPathDB" id="FungiDB:ASPWEDRAFT_157114"/>
<dbReference type="GO" id="GO:0000981">
    <property type="term" value="F:DNA-binding transcription factor activity, RNA polymerase II-specific"/>
    <property type="evidence" value="ECO:0007669"/>
    <property type="project" value="InterPro"/>
</dbReference>